<proteinExistence type="predicted"/>
<dbReference type="Proteomes" id="UP000324222">
    <property type="component" value="Unassembled WGS sequence"/>
</dbReference>
<evidence type="ECO:0000313" key="1">
    <source>
        <dbReference type="EMBL" id="MPC41117.1"/>
    </source>
</evidence>
<keyword evidence="2" id="KW-1185">Reference proteome</keyword>
<dbReference type="AlphaFoldDB" id="A0A5B7F6D7"/>
<sequence length="77" mass="8924">MQRRPTGGRCRGADPLLTLAWGKGGSNKISEACREVWNGRSQLQPREVPWLEWERRRLRGLRSTVSKSKSCDFRVRL</sequence>
<dbReference type="EMBL" id="VSRR010004936">
    <property type="protein sequence ID" value="MPC41117.1"/>
    <property type="molecule type" value="Genomic_DNA"/>
</dbReference>
<name>A0A5B7F6D7_PORTR</name>
<organism evidence="1 2">
    <name type="scientific">Portunus trituberculatus</name>
    <name type="common">Swimming crab</name>
    <name type="synonym">Neptunus trituberculatus</name>
    <dbReference type="NCBI Taxonomy" id="210409"/>
    <lineage>
        <taxon>Eukaryota</taxon>
        <taxon>Metazoa</taxon>
        <taxon>Ecdysozoa</taxon>
        <taxon>Arthropoda</taxon>
        <taxon>Crustacea</taxon>
        <taxon>Multicrustacea</taxon>
        <taxon>Malacostraca</taxon>
        <taxon>Eumalacostraca</taxon>
        <taxon>Eucarida</taxon>
        <taxon>Decapoda</taxon>
        <taxon>Pleocyemata</taxon>
        <taxon>Brachyura</taxon>
        <taxon>Eubrachyura</taxon>
        <taxon>Portunoidea</taxon>
        <taxon>Portunidae</taxon>
        <taxon>Portuninae</taxon>
        <taxon>Portunus</taxon>
    </lineage>
</organism>
<reference evidence="1 2" key="1">
    <citation type="submission" date="2019-05" db="EMBL/GenBank/DDBJ databases">
        <title>Another draft genome of Portunus trituberculatus and its Hox gene families provides insights of decapod evolution.</title>
        <authorList>
            <person name="Jeong J.-H."/>
            <person name="Song I."/>
            <person name="Kim S."/>
            <person name="Choi T."/>
            <person name="Kim D."/>
            <person name="Ryu S."/>
            <person name="Kim W."/>
        </authorList>
    </citation>
    <scope>NUCLEOTIDE SEQUENCE [LARGE SCALE GENOMIC DNA]</scope>
    <source>
        <tissue evidence="1">Muscle</tissue>
    </source>
</reference>
<accession>A0A5B7F6D7</accession>
<comment type="caution">
    <text evidence="1">The sequence shown here is derived from an EMBL/GenBank/DDBJ whole genome shotgun (WGS) entry which is preliminary data.</text>
</comment>
<gene>
    <name evidence="1" type="ORF">E2C01_034700</name>
</gene>
<evidence type="ECO:0000313" key="2">
    <source>
        <dbReference type="Proteomes" id="UP000324222"/>
    </source>
</evidence>
<protein>
    <submittedName>
        <fullName evidence="1">Uncharacterized protein</fullName>
    </submittedName>
</protein>